<evidence type="ECO:0000256" key="1">
    <source>
        <dbReference type="ARBA" id="ARBA00006962"/>
    </source>
</evidence>
<dbReference type="FunFam" id="3.40.50.2000:FF:000009">
    <property type="entry name" value="Sterol 3-beta-glucosyltransferase UGT80A2"/>
    <property type="match status" value="1"/>
</dbReference>
<dbReference type="SUPFAM" id="SSF53756">
    <property type="entry name" value="UDP-Glycosyltransferase/glycogen phosphorylase"/>
    <property type="match status" value="1"/>
</dbReference>
<reference evidence="14 16" key="1">
    <citation type="journal article" date="2019" name="Sci. Rep.">
        <title>A high-quality genome of Eragrostis curvula grass provides insights into Poaceae evolution and supports new strategies to enhance forage quality.</title>
        <authorList>
            <person name="Carballo J."/>
            <person name="Santos B.A.C.M."/>
            <person name="Zappacosta D."/>
            <person name="Garbus I."/>
            <person name="Selva J.P."/>
            <person name="Gallo C.A."/>
            <person name="Diaz A."/>
            <person name="Albertini E."/>
            <person name="Caccamo M."/>
            <person name="Echenique V."/>
        </authorList>
    </citation>
    <scope>NUCLEOTIDE SEQUENCE [LARGE SCALE GENOMIC DNA]</scope>
    <source>
        <strain evidence="16">cv. Victoria</strain>
        <tissue evidence="14">Leaf</tissue>
    </source>
</reference>
<evidence type="ECO:0000256" key="2">
    <source>
        <dbReference type="ARBA" id="ARBA00012650"/>
    </source>
</evidence>
<dbReference type="Gene3D" id="3.40.50.2000">
    <property type="entry name" value="Glycogen Phosphorylase B"/>
    <property type="match status" value="2"/>
</dbReference>
<dbReference type="EMBL" id="RWGY01000045">
    <property type="protein sequence ID" value="TVU07030.1"/>
    <property type="molecule type" value="Genomic_DNA"/>
</dbReference>
<gene>
    <name evidence="15" type="ORF">EJB05_47069</name>
    <name evidence="14" type="ORF">EJB05_52940</name>
</gene>
<proteinExistence type="inferred from homology"/>
<evidence type="ECO:0000256" key="9">
    <source>
        <dbReference type="ARBA" id="ARBA00023166"/>
    </source>
</evidence>
<evidence type="ECO:0000256" key="11">
    <source>
        <dbReference type="SAM" id="MobiDB-lite"/>
    </source>
</evidence>
<evidence type="ECO:0000313" key="16">
    <source>
        <dbReference type="Proteomes" id="UP000324897"/>
    </source>
</evidence>
<sequence>MAAEVSAAAGFAGPGGEEAPAATNGDREEDPSPTAASTEIASSSAAVDDRSLPRSSTMPGIIKNDEITNEPPGPSNLERSRTERRKQNNPADDPTKQLFDEKIPIKKKLKMLNRIATVKNDGTVVVDVPSGLEPATAGVATEDGYGEIAIEESLDGTDIPYRPPMQIVILIVGTRGDVQPFVAIGKRLQDYGHRVRLATHANFKEFVLTAGLEFYPLGGDPKILAEYMVKNKGFLPSGPSEIAIQRKQIKEIIFSLLPACKDADPDTGIPFKVDAIIANPPAYGHTHVAEALKVPIHIFFTMPWTPTSEFPHPLSRVKQSAGYRLSYQIVDSMIWLGIRDMINEFRKKKLKLRPVTYLSGSQGSGNDIPHGYIWSPHLVPKPKDWGPKIDVVGFCFLDLASNYVPPESLVKWLEAGDKPIYIGFGSLPVQEPQKMTEIIVKALEITGQRGIINKGWGGLGTLAEPKDFVYLLDNCPHDWLFLQCKAVVHHGGAGTTAAGLKAACPTTIVPFFGDQPFWGDRVHARGLGPAPIPVDQFGLQKLVDAIKFMMEPEVKEKAVELAKAMESEDGVTGAVRAFLRHLPSKTEEKAQPQSSGFLEFLGPMSRCLGCS</sequence>
<dbReference type="CDD" id="cd03784">
    <property type="entry name" value="GT1_Gtf-like"/>
    <property type="match status" value="1"/>
</dbReference>
<comment type="caution">
    <text evidence="14">The sequence shown here is derived from an EMBL/GenBank/DDBJ whole genome shotgun (WGS) entry which is preliminary data.</text>
</comment>
<dbReference type="OrthoDB" id="5835829at2759"/>
<evidence type="ECO:0000259" key="12">
    <source>
        <dbReference type="Pfam" id="PF03033"/>
    </source>
</evidence>
<dbReference type="GO" id="GO:0005975">
    <property type="term" value="P:carbohydrate metabolic process"/>
    <property type="evidence" value="ECO:0007669"/>
    <property type="project" value="InterPro"/>
</dbReference>
<dbReference type="Pfam" id="PF06722">
    <property type="entry name" value="EryCIII-like_C"/>
    <property type="match status" value="1"/>
</dbReference>
<evidence type="ECO:0000256" key="3">
    <source>
        <dbReference type="ARBA" id="ARBA00022516"/>
    </source>
</evidence>
<keyword evidence="7" id="KW-0756">Sterol biosynthesis</keyword>
<keyword evidence="4" id="KW-0328">Glycosyltransferase</keyword>
<evidence type="ECO:0000259" key="13">
    <source>
        <dbReference type="Pfam" id="PF06722"/>
    </source>
</evidence>
<dbReference type="GO" id="GO:0009791">
    <property type="term" value="P:post-embryonic development"/>
    <property type="evidence" value="ECO:0007669"/>
    <property type="project" value="UniProtKB-ARBA"/>
</dbReference>
<evidence type="ECO:0000256" key="10">
    <source>
        <dbReference type="ARBA" id="ARBA00023221"/>
    </source>
</evidence>
<dbReference type="InterPro" id="IPR010610">
    <property type="entry name" value="EryCIII-like_C"/>
</dbReference>
<dbReference type="PANTHER" id="PTHR48050">
    <property type="entry name" value="STEROL 3-BETA-GLUCOSYLTRANSFERASE"/>
    <property type="match status" value="1"/>
</dbReference>
<dbReference type="Proteomes" id="UP000324897">
    <property type="component" value="Unassembled WGS sequence"/>
</dbReference>
<keyword evidence="8" id="KW-0443">Lipid metabolism</keyword>
<comment type="similarity">
    <text evidence="1">Belongs to the glycosyltransferase 28 family.</text>
</comment>
<feature type="region of interest" description="Disordered" evidence="11">
    <location>
        <begin position="1"/>
        <end position="100"/>
    </location>
</feature>
<evidence type="ECO:0000256" key="6">
    <source>
        <dbReference type="ARBA" id="ARBA00022955"/>
    </source>
</evidence>
<feature type="domain" description="Glycosyltransferase family 28 N-terminal" evidence="12">
    <location>
        <begin position="167"/>
        <end position="310"/>
    </location>
</feature>
<dbReference type="InterPro" id="IPR002213">
    <property type="entry name" value="UDP_glucos_trans"/>
</dbReference>
<dbReference type="InterPro" id="IPR050426">
    <property type="entry name" value="Glycosyltransferase_28"/>
</dbReference>
<dbReference type="InterPro" id="IPR004276">
    <property type="entry name" value="GlycoTrans_28_N"/>
</dbReference>
<dbReference type="GO" id="GO:0016126">
    <property type="term" value="P:sterol biosynthetic process"/>
    <property type="evidence" value="ECO:0007669"/>
    <property type="project" value="UniProtKB-KW"/>
</dbReference>
<keyword evidence="10" id="KW-0753">Steroid metabolism</keyword>
<dbReference type="Gramene" id="TVU07030">
    <property type="protein sequence ID" value="TVU07030"/>
    <property type="gene ID" value="EJB05_47069"/>
</dbReference>
<evidence type="ECO:0000256" key="4">
    <source>
        <dbReference type="ARBA" id="ARBA00022676"/>
    </source>
</evidence>
<dbReference type="Pfam" id="PF03033">
    <property type="entry name" value="Glyco_transf_28"/>
    <property type="match status" value="1"/>
</dbReference>
<dbReference type="GO" id="GO:0010154">
    <property type="term" value="P:fruit development"/>
    <property type="evidence" value="ECO:0007669"/>
    <property type="project" value="UniProtKB-ARBA"/>
</dbReference>
<protein>
    <recommendedName>
        <fullName evidence="2">sterol 3beta-glucosyltransferase</fullName>
        <ecNumber evidence="2">2.4.1.173</ecNumber>
    </recommendedName>
</protein>
<keyword evidence="3" id="KW-0444">Lipid biosynthesis</keyword>
<feature type="compositionally biased region" description="Low complexity" evidence="11">
    <location>
        <begin position="32"/>
        <end position="46"/>
    </location>
</feature>
<keyword evidence="5" id="KW-0808">Transferase</keyword>
<feature type="domain" description="Erythromycin biosynthesis protein CIII-like C-terminal" evidence="13">
    <location>
        <begin position="468"/>
        <end position="568"/>
    </location>
</feature>
<keyword evidence="6" id="KW-0752">Steroid biosynthesis</keyword>
<evidence type="ECO:0000313" key="15">
    <source>
        <dbReference type="EMBL" id="TVU07030.1"/>
    </source>
</evidence>
<dbReference type="EMBL" id="RWGY01000415">
    <property type="protein sequence ID" value="TVU01600.1"/>
    <property type="molecule type" value="Genomic_DNA"/>
</dbReference>
<feature type="compositionally biased region" description="Low complexity" evidence="11">
    <location>
        <begin position="1"/>
        <end position="22"/>
    </location>
</feature>
<dbReference type="GO" id="GO:0016906">
    <property type="term" value="F:sterol 3-beta-glucosyltransferase activity"/>
    <property type="evidence" value="ECO:0007669"/>
    <property type="project" value="UniProtKB-EC"/>
</dbReference>
<evidence type="ECO:0000256" key="5">
    <source>
        <dbReference type="ARBA" id="ARBA00022679"/>
    </source>
</evidence>
<dbReference type="FunFam" id="3.40.50.2000:FF:000030">
    <property type="entry name" value="Sterol 3-beta-glucosyltransferase UGT80A2"/>
    <property type="match status" value="1"/>
</dbReference>
<keyword evidence="16" id="KW-1185">Reference proteome</keyword>
<evidence type="ECO:0000256" key="7">
    <source>
        <dbReference type="ARBA" id="ARBA00023011"/>
    </source>
</evidence>
<keyword evidence="9" id="KW-1207">Sterol metabolism</keyword>
<dbReference type="PANTHER" id="PTHR48050:SF13">
    <property type="entry name" value="STEROL 3-BETA-GLUCOSYLTRANSFERASE UGT80A2"/>
    <property type="match status" value="1"/>
</dbReference>
<dbReference type="AlphaFoldDB" id="A0A5J9SRL0"/>
<organism evidence="14 16">
    <name type="scientific">Eragrostis curvula</name>
    <name type="common">weeping love grass</name>
    <dbReference type="NCBI Taxonomy" id="38414"/>
    <lineage>
        <taxon>Eukaryota</taxon>
        <taxon>Viridiplantae</taxon>
        <taxon>Streptophyta</taxon>
        <taxon>Embryophyta</taxon>
        <taxon>Tracheophyta</taxon>
        <taxon>Spermatophyta</taxon>
        <taxon>Magnoliopsida</taxon>
        <taxon>Liliopsida</taxon>
        <taxon>Poales</taxon>
        <taxon>Poaceae</taxon>
        <taxon>PACMAD clade</taxon>
        <taxon>Chloridoideae</taxon>
        <taxon>Eragrostideae</taxon>
        <taxon>Eragrostidinae</taxon>
        <taxon>Eragrostis</taxon>
    </lineage>
</organism>
<dbReference type="Gramene" id="TVU01600">
    <property type="protein sequence ID" value="TVU01600"/>
    <property type="gene ID" value="EJB05_52940"/>
</dbReference>
<evidence type="ECO:0000313" key="14">
    <source>
        <dbReference type="EMBL" id="TVU01600.1"/>
    </source>
</evidence>
<name>A0A5J9SRL0_9POAL</name>
<dbReference type="EC" id="2.4.1.173" evidence="2"/>
<evidence type="ECO:0000256" key="8">
    <source>
        <dbReference type="ARBA" id="ARBA00023098"/>
    </source>
</evidence>
<accession>A0A5J9SRL0</accession>